<protein>
    <submittedName>
        <fullName evidence="3">Short-chain dehydrogenase</fullName>
    </submittedName>
</protein>
<organism evidence="3 4">
    <name type="scientific">Kibdelosporangium persicum</name>
    <dbReference type="NCBI Taxonomy" id="2698649"/>
    <lineage>
        <taxon>Bacteria</taxon>
        <taxon>Bacillati</taxon>
        <taxon>Actinomycetota</taxon>
        <taxon>Actinomycetes</taxon>
        <taxon>Pseudonocardiales</taxon>
        <taxon>Pseudonocardiaceae</taxon>
        <taxon>Kibdelosporangium</taxon>
    </lineage>
</organism>
<keyword evidence="4" id="KW-1185">Reference proteome</keyword>
<gene>
    <name evidence="3" type="ORF">GC106_84890</name>
</gene>
<dbReference type="InterPro" id="IPR002347">
    <property type="entry name" value="SDR_fam"/>
</dbReference>
<dbReference type="Pfam" id="PF13561">
    <property type="entry name" value="adh_short_C2"/>
    <property type="match status" value="1"/>
</dbReference>
<evidence type="ECO:0000313" key="4">
    <source>
        <dbReference type="Proteomes" id="UP000763557"/>
    </source>
</evidence>
<dbReference type="PRINTS" id="PR00080">
    <property type="entry name" value="SDRFAMILY"/>
</dbReference>
<sequence length="254" mass="26067">MTSAGNGSGTRELEGKRALVTGGSRGIGAAIVRQLMGAGAQVLTTAKTTKYTPPEGADFVMADVRTPAGVAALAETALDRLGGVDILVHNVGGARPHTDGLAIPEEEWQDALNLNLLASVRLNALLAPGMRERRTGAIVHISTAALGPSPQFLHYGPAKAALENYSRGLATTLAPFGVRVNTVSPGRTTTPGGVATRELWAQVAEASGATATTPLGRDGQPDDVANAVLFLVSDRAAWVTGSNLVVDGGEYPRA</sequence>
<dbReference type="PANTHER" id="PTHR43639:SF1">
    <property type="entry name" value="SHORT-CHAIN DEHYDROGENASE_REDUCTASE FAMILY PROTEIN"/>
    <property type="match status" value="1"/>
</dbReference>
<dbReference type="RefSeq" id="WP_173142399.1">
    <property type="nucleotide sequence ID" value="NZ_CBCSGW010000045.1"/>
</dbReference>
<proteinExistence type="inferred from homology"/>
<dbReference type="EMBL" id="JAAATY010000055">
    <property type="protein sequence ID" value="NRN71214.1"/>
    <property type="molecule type" value="Genomic_DNA"/>
</dbReference>
<dbReference type="PRINTS" id="PR00081">
    <property type="entry name" value="GDHRDH"/>
</dbReference>
<evidence type="ECO:0000256" key="2">
    <source>
        <dbReference type="ARBA" id="ARBA00023002"/>
    </source>
</evidence>
<name>A0ABX2FIH0_9PSEU</name>
<dbReference type="Gene3D" id="3.40.50.720">
    <property type="entry name" value="NAD(P)-binding Rossmann-like Domain"/>
    <property type="match status" value="1"/>
</dbReference>
<comment type="caution">
    <text evidence="3">The sequence shown here is derived from an EMBL/GenBank/DDBJ whole genome shotgun (WGS) entry which is preliminary data.</text>
</comment>
<keyword evidence="2" id="KW-0560">Oxidoreductase</keyword>
<dbReference type="SUPFAM" id="SSF51735">
    <property type="entry name" value="NAD(P)-binding Rossmann-fold domains"/>
    <property type="match status" value="1"/>
</dbReference>
<dbReference type="PANTHER" id="PTHR43639">
    <property type="entry name" value="OXIDOREDUCTASE, SHORT-CHAIN DEHYDROGENASE/REDUCTASE FAMILY (AFU_ORTHOLOGUE AFUA_5G02870)"/>
    <property type="match status" value="1"/>
</dbReference>
<evidence type="ECO:0000256" key="1">
    <source>
        <dbReference type="ARBA" id="ARBA00006484"/>
    </source>
</evidence>
<dbReference type="InterPro" id="IPR036291">
    <property type="entry name" value="NAD(P)-bd_dom_sf"/>
</dbReference>
<reference evidence="3 4" key="1">
    <citation type="submission" date="2020-01" db="EMBL/GenBank/DDBJ databases">
        <title>Kibdelosporangium persica a novel Actinomycetes from a hot desert in Iran.</title>
        <authorList>
            <person name="Safaei N."/>
            <person name="Zaburannyi N."/>
            <person name="Mueller R."/>
            <person name="Wink J."/>
        </authorList>
    </citation>
    <scope>NUCLEOTIDE SEQUENCE [LARGE SCALE GENOMIC DNA]</scope>
    <source>
        <strain evidence="3 4">4NS15</strain>
    </source>
</reference>
<comment type="similarity">
    <text evidence="1">Belongs to the short-chain dehydrogenases/reductases (SDR) family.</text>
</comment>
<evidence type="ECO:0000313" key="3">
    <source>
        <dbReference type="EMBL" id="NRN71214.1"/>
    </source>
</evidence>
<dbReference type="Proteomes" id="UP000763557">
    <property type="component" value="Unassembled WGS sequence"/>
</dbReference>
<dbReference type="CDD" id="cd05233">
    <property type="entry name" value="SDR_c"/>
    <property type="match status" value="1"/>
</dbReference>
<accession>A0ABX2FIH0</accession>
<dbReference type="NCBIfam" id="NF005095">
    <property type="entry name" value="PRK06523.1"/>
    <property type="match status" value="1"/>
</dbReference>